<reference evidence="3 4" key="1">
    <citation type="submission" date="2020-11" db="EMBL/GenBank/DDBJ databases">
        <authorList>
            <person name="Wallbank WR R."/>
            <person name="Pardo Diaz C."/>
            <person name="Kozak K."/>
            <person name="Martin S."/>
            <person name="Jiggins C."/>
            <person name="Moest M."/>
            <person name="Warren A I."/>
            <person name="Generalovic N T."/>
            <person name="Byers J.R.P. K."/>
            <person name="Montejo-Kovacevich G."/>
            <person name="Yen C E."/>
        </authorList>
    </citation>
    <scope>NUCLEOTIDE SEQUENCE [LARGE SCALE GENOMIC DNA]</scope>
</reference>
<keyword evidence="4" id="KW-1185">Reference proteome</keyword>
<evidence type="ECO:0000256" key="1">
    <source>
        <dbReference type="SAM" id="MobiDB-lite"/>
    </source>
</evidence>
<feature type="domain" description="DNA mismatch repair protein MutS connector" evidence="2">
    <location>
        <begin position="105"/>
        <end position="239"/>
    </location>
</feature>
<proteinExistence type="predicted"/>
<dbReference type="GO" id="GO:0006298">
    <property type="term" value="P:mismatch repair"/>
    <property type="evidence" value="ECO:0007669"/>
    <property type="project" value="InterPro"/>
</dbReference>
<dbReference type="GO" id="GO:0005524">
    <property type="term" value="F:ATP binding"/>
    <property type="evidence" value="ECO:0007669"/>
    <property type="project" value="InterPro"/>
</dbReference>
<dbReference type="Pfam" id="PF05188">
    <property type="entry name" value="MutS_II"/>
    <property type="match status" value="1"/>
</dbReference>
<accession>A0A7R8UY82</accession>
<dbReference type="SUPFAM" id="SSF53150">
    <property type="entry name" value="DNA repair protein MutS, domain II"/>
    <property type="match status" value="1"/>
</dbReference>
<feature type="region of interest" description="Disordered" evidence="1">
    <location>
        <begin position="77"/>
        <end position="99"/>
    </location>
</feature>
<evidence type="ECO:0000313" key="4">
    <source>
        <dbReference type="Proteomes" id="UP000594454"/>
    </source>
</evidence>
<feature type="compositionally biased region" description="Low complexity" evidence="1">
    <location>
        <begin position="90"/>
        <end position="99"/>
    </location>
</feature>
<dbReference type="InParanoid" id="A0A7R8UY82"/>
<dbReference type="InterPro" id="IPR036678">
    <property type="entry name" value="MutS_con_dom_sf"/>
</dbReference>
<dbReference type="Proteomes" id="UP000594454">
    <property type="component" value="Chromosome 4"/>
</dbReference>
<gene>
    <name evidence="3" type="ORF">HERILL_LOCUS11910</name>
</gene>
<evidence type="ECO:0000313" key="3">
    <source>
        <dbReference type="EMBL" id="CAD7089355.1"/>
    </source>
</evidence>
<sequence>MNYTNKDFYARISRIEDLNFFVRREAELHLARKNPGTRDKQCSVSGIANNGCNQMSVAEFSRVDQITSASLNLRESSAAHRNAGSTAKVSKSNNTTGNSSENSYVIVAVTEGRGHAEGEIGLAAMNVNSPSLILSQISDAFSYHDVLLKLQIFNPSELIMPLTVYNAGSKLLDEIKTHFPSVIITPVPRRHFTSNGIKDLLNSLATSSCKDVLAVIEKKFYALSAATGLLAYVKNILLLNFLSNSLKIQYQSRTSRMFIGKRFMFFYGTRV</sequence>
<protein>
    <recommendedName>
        <fullName evidence="2">DNA mismatch repair protein MutS connector domain-containing protein</fullName>
    </recommendedName>
</protein>
<organism evidence="3 4">
    <name type="scientific">Hermetia illucens</name>
    <name type="common">Black soldier fly</name>
    <dbReference type="NCBI Taxonomy" id="343691"/>
    <lineage>
        <taxon>Eukaryota</taxon>
        <taxon>Metazoa</taxon>
        <taxon>Ecdysozoa</taxon>
        <taxon>Arthropoda</taxon>
        <taxon>Hexapoda</taxon>
        <taxon>Insecta</taxon>
        <taxon>Pterygota</taxon>
        <taxon>Neoptera</taxon>
        <taxon>Endopterygota</taxon>
        <taxon>Diptera</taxon>
        <taxon>Brachycera</taxon>
        <taxon>Stratiomyomorpha</taxon>
        <taxon>Stratiomyidae</taxon>
        <taxon>Hermetiinae</taxon>
        <taxon>Hermetia</taxon>
    </lineage>
</organism>
<dbReference type="AlphaFoldDB" id="A0A7R8UY82"/>
<dbReference type="EMBL" id="LR899012">
    <property type="protein sequence ID" value="CAD7089355.1"/>
    <property type="molecule type" value="Genomic_DNA"/>
</dbReference>
<evidence type="ECO:0000259" key="2">
    <source>
        <dbReference type="Pfam" id="PF05188"/>
    </source>
</evidence>
<dbReference type="Gene3D" id="3.30.420.110">
    <property type="entry name" value="MutS, connector domain"/>
    <property type="match status" value="1"/>
</dbReference>
<dbReference type="InterPro" id="IPR007860">
    <property type="entry name" value="DNA_mmatch_repair_MutS_con_dom"/>
</dbReference>
<dbReference type="GO" id="GO:0030983">
    <property type="term" value="F:mismatched DNA binding"/>
    <property type="evidence" value="ECO:0007669"/>
    <property type="project" value="InterPro"/>
</dbReference>
<name>A0A7R8UY82_HERIL</name>